<dbReference type="CDD" id="cd00586">
    <property type="entry name" value="4HBT"/>
    <property type="match status" value="1"/>
</dbReference>
<evidence type="ECO:0000313" key="1">
    <source>
        <dbReference type="EMBL" id="SDM44635.1"/>
    </source>
</evidence>
<dbReference type="eggNOG" id="COG0824">
    <property type="taxonomic scope" value="Bacteria"/>
</dbReference>
<dbReference type="Proteomes" id="UP000183376">
    <property type="component" value="Chromosome I"/>
</dbReference>
<dbReference type="AlphaFoldDB" id="A0A1G9TBX4"/>
<accession>A0A1G9TBX4</accession>
<keyword evidence="1" id="KW-0378">Hydrolase</keyword>
<organism evidence="1 2">
    <name type="scientific">Allokutzneria albata</name>
    <name type="common">Kibdelosporangium albatum</name>
    <dbReference type="NCBI Taxonomy" id="211114"/>
    <lineage>
        <taxon>Bacteria</taxon>
        <taxon>Bacillati</taxon>
        <taxon>Actinomycetota</taxon>
        <taxon>Actinomycetes</taxon>
        <taxon>Pseudonocardiales</taxon>
        <taxon>Pseudonocardiaceae</taxon>
        <taxon>Allokutzneria</taxon>
    </lineage>
</organism>
<dbReference type="InterPro" id="IPR029069">
    <property type="entry name" value="HotDog_dom_sf"/>
</dbReference>
<gene>
    <name evidence="1" type="ORF">SAMN04489726_1667</name>
</gene>
<reference evidence="1 2" key="1">
    <citation type="submission" date="2016-10" db="EMBL/GenBank/DDBJ databases">
        <authorList>
            <person name="de Groot N.N."/>
        </authorList>
    </citation>
    <scope>NUCLEOTIDE SEQUENCE [LARGE SCALE GENOMIC DNA]</scope>
    <source>
        <strain evidence="1 2">DSM 44149</strain>
    </source>
</reference>
<evidence type="ECO:0000313" key="2">
    <source>
        <dbReference type="Proteomes" id="UP000183376"/>
    </source>
</evidence>
<dbReference type="InterPro" id="IPR050563">
    <property type="entry name" value="4-hydroxybenzoyl-CoA_TE"/>
</dbReference>
<dbReference type="RefSeq" id="WP_030433055.1">
    <property type="nucleotide sequence ID" value="NZ_JOEF01000035.1"/>
</dbReference>
<proteinExistence type="predicted"/>
<dbReference type="OrthoDB" id="3683044at2"/>
<protein>
    <submittedName>
        <fullName evidence="1">Acyl-CoA thioester hydrolase</fullName>
    </submittedName>
</protein>
<dbReference type="EMBL" id="LT629701">
    <property type="protein sequence ID" value="SDM44635.1"/>
    <property type="molecule type" value="Genomic_DNA"/>
</dbReference>
<dbReference type="Pfam" id="PF13279">
    <property type="entry name" value="4HBT_2"/>
    <property type="match status" value="1"/>
</dbReference>
<dbReference type="SUPFAM" id="SSF54637">
    <property type="entry name" value="Thioesterase/thiol ester dehydrase-isomerase"/>
    <property type="match status" value="1"/>
</dbReference>
<dbReference type="PANTHER" id="PTHR31793">
    <property type="entry name" value="4-HYDROXYBENZOYL-COA THIOESTERASE FAMILY MEMBER"/>
    <property type="match status" value="1"/>
</dbReference>
<dbReference type="Gene3D" id="3.10.129.10">
    <property type="entry name" value="Hotdog Thioesterase"/>
    <property type="match status" value="1"/>
</dbReference>
<dbReference type="STRING" id="211114.SAMN04489726_1667"/>
<keyword evidence="2" id="KW-1185">Reference proteome</keyword>
<sequence length="140" mass="15259">MTDPFSVRIAVRGYELDTQGHLHGATYQDYGEHARWEILRAAGVPQEKLLANGVGPVMLEINIRYLAELGAGDEVDVTCEFTWGAGKTFRIDQRIVRADGTVAAEMRVIGGLMDLSLRKLVPNPAETFAHLGAAPELLGL</sequence>
<dbReference type="PANTHER" id="PTHR31793:SF24">
    <property type="entry name" value="LONG-CHAIN ACYL-COA THIOESTERASE FADM"/>
    <property type="match status" value="1"/>
</dbReference>
<name>A0A1G9TBX4_ALLAB</name>
<dbReference type="GO" id="GO:0047617">
    <property type="term" value="F:fatty acyl-CoA hydrolase activity"/>
    <property type="evidence" value="ECO:0007669"/>
    <property type="project" value="TreeGrafter"/>
</dbReference>